<evidence type="ECO:0000259" key="1">
    <source>
        <dbReference type="Pfam" id="PF04466"/>
    </source>
</evidence>
<protein>
    <submittedName>
        <fullName evidence="3">PBSX family phage terminase large subunit</fullName>
    </submittedName>
</protein>
<dbReference type="Pfam" id="PF17288">
    <property type="entry name" value="Terminase_3C"/>
    <property type="match status" value="1"/>
</dbReference>
<dbReference type="GeneID" id="97231013"/>
<sequence>MANDLVIDVPEMVDKAYYKLYTSKQQYIALKGARASGKSVATAFKVVIDILRYPYVNWLVVRQFQNTQKDSTFAIIKWAVHNMGLDDYFKFTVSPLEITYKPTQQKVFFRSMDDPLKITSITTTVGKICRSWWEEAYELKSDDSFQTVIESMRGELPIGGFYQHVITFNPWSDRHWLKREFFDVDTRRNNTLAFTTTYKNNHHLNDDFIEAMKEMVVRNPNRAKVAVFGDWGISEGLVFDGLFEQRDFSMEEIAKFPKSIGLDFGFKHDPTAGEFMAIDQTNRVVYVYDEFYQQGMLTQMIAQALAQHKAYGLPIIADSAEQRLTTELASVYGVPNLRTAGKGKDSVIQGVQYMQSYHYVIHPRVKGLLSEMNTYVYDKDKLGNWLNKPKDENNHAIDALRYAMEQYMFVANNHYMSYQERAQAVKNLGL</sequence>
<evidence type="ECO:0000313" key="3">
    <source>
        <dbReference type="EMBL" id="MDM7646622.1"/>
    </source>
</evidence>
<keyword evidence="4" id="KW-1185">Reference proteome</keyword>
<name>A0ABT7RZ93_9LACO</name>
<dbReference type="Proteomes" id="UP001242903">
    <property type="component" value="Unassembled WGS sequence"/>
</dbReference>
<feature type="domain" description="Phage terminase large subunit C-terminal" evidence="2">
    <location>
        <begin position="263"/>
        <end position="405"/>
    </location>
</feature>
<organism evidence="3 4">
    <name type="scientific">Leuconostoc falkenbergense</name>
    <dbReference type="NCBI Taxonomy" id="2766470"/>
    <lineage>
        <taxon>Bacteria</taxon>
        <taxon>Bacillati</taxon>
        <taxon>Bacillota</taxon>
        <taxon>Bacilli</taxon>
        <taxon>Lactobacillales</taxon>
        <taxon>Lactobacillaceae</taxon>
        <taxon>Leuconostoc</taxon>
    </lineage>
</organism>
<dbReference type="InterPro" id="IPR035412">
    <property type="entry name" value="Terminase_L_N"/>
</dbReference>
<dbReference type="NCBIfam" id="TIGR01547">
    <property type="entry name" value="phage_term_2"/>
    <property type="match status" value="1"/>
</dbReference>
<comment type="caution">
    <text evidence="3">The sequence shown here is derived from an EMBL/GenBank/DDBJ whole genome shotgun (WGS) entry which is preliminary data.</text>
</comment>
<gene>
    <name evidence="3" type="ORF">QUE93_06290</name>
</gene>
<dbReference type="InterPro" id="IPR044269">
    <property type="entry name" value="Terminase_large_su_SPP1-like"/>
</dbReference>
<feature type="domain" description="Phage terminase large subunit N-terminal" evidence="1">
    <location>
        <begin position="25"/>
        <end position="229"/>
    </location>
</feature>
<dbReference type="InterPro" id="IPR052380">
    <property type="entry name" value="Viral_DNA_packaging_terminase"/>
</dbReference>
<dbReference type="RefSeq" id="WP_142511771.1">
    <property type="nucleotide sequence ID" value="NZ_BMBR01000003.1"/>
</dbReference>
<proteinExistence type="inferred from homology"/>
<evidence type="ECO:0000313" key="4">
    <source>
        <dbReference type="Proteomes" id="UP001242903"/>
    </source>
</evidence>
<dbReference type="PANTHER" id="PTHR39184:SF1">
    <property type="entry name" value="PBSX PHAGE TERMINASE LARGE SUBUNIT"/>
    <property type="match status" value="1"/>
</dbReference>
<dbReference type="Gene3D" id="3.40.50.300">
    <property type="entry name" value="P-loop containing nucleotide triphosphate hydrolases"/>
    <property type="match status" value="1"/>
</dbReference>
<reference evidence="3 4" key="1">
    <citation type="submission" date="2023-06" db="EMBL/GenBank/DDBJ databases">
        <title>Draft Genome Sequences of lactic acid bacteria strains isolated from fermented milk products.</title>
        <authorList>
            <person name="Elcheninov A.G."/>
            <person name="Klyukina A."/>
            <person name="Zayulina K.S."/>
            <person name="Gavirova L.A."/>
            <person name="Shcherbakova P.A."/>
            <person name="Shestakov A.I."/>
            <person name="Kublanov I.V."/>
            <person name="Kochetkova T.V."/>
        </authorList>
    </citation>
    <scope>NUCLEOTIDE SEQUENCE [LARGE SCALE GENOMIC DNA]</scope>
    <source>
        <strain evidence="3 4">TOM.81</strain>
    </source>
</reference>
<dbReference type="InterPro" id="IPR027417">
    <property type="entry name" value="P-loop_NTPase"/>
</dbReference>
<dbReference type="EMBL" id="JAUCAQ010000012">
    <property type="protein sequence ID" value="MDM7646622.1"/>
    <property type="molecule type" value="Genomic_DNA"/>
</dbReference>
<dbReference type="PANTHER" id="PTHR39184">
    <property type="match status" value="1"/>
</dbReference>
<accession>A0ABT7RZ93</accession>
<dbReference type="InterPro" id="IPR035413">
    <property type="entry name" value="Terminase_L_C"/>
</dbReference>
<evidence type="ECO:0000259" key="2">
    <source>
        <dbReference type="Pfam" id="PF17288"/>
    </source>
</evidence>
<dbReference type="HAMAP" id="MF_04145">
    <property type="entry name" value="TERL_SPP1"/>
    <property type="match status" value="1"/>
</dbReference>
<dbReference type="InterPro" id="IPR006437">
    <property type="entry name" value="Phage_terminase_lsu"/>
</dbReference>
<dbReference type="Gene3D" id="3.30.420.280">
    <property type="match status" value="1"/>
</dbReference>
<dbReference type="Pfam" id="PF04466">
    <property type="entry name" value="Terminase_3"/>
    <property type="match status" value="1"/>
</dbReference>